<evidence type="ECO:0000256" key="1">
    <source>
        <dbReference type="SAM" id="MobiDB-lite"/>
    </source>
</evidence>
<evidence type="ECO:0000313" key="3">
    <source>
        <dbReference type="EMBL" id="KAA6432094.1"/>
    </source>
</evidence>
<organism evidence="3 4">
    <name type="scientific">Agrococcus sediminis</name>
    <dbReference type="NCBI Taxonomy" id="2599924"/>
    <lineage>
        <taxon>Bacteria</taxon>
        <taxon>Bacillati</taxon>
        <taxon>Actinomycetota</taxon>
        <taxon>Actinomycetes</taxon>
        <taxon>Micrococcales</taxon>
        <taxon>Microbacteriaceae</taxon>
        <taxon>Agrococcus</taxon>
    </lineage>
</organism>
<evidence type="ECO:0000256" key="2">
    <source>
        <dbReference type="SAM" id="Phobius"/>
    </source>
</evidence>
<dbReference type="RefSeq" id="WP_146357201.1">
    <property type="nucleotide sequence ID" value="NZ_VOIR01000015.1"/>
</dbReference>
<dbReference type="EMBL" id="VOIR01000015">
    <property type="protein sequence ID" value="KAA6432094.1"/>
    <property type="molecule type" value="Genomic_DNA"/>
</dbReference>
<keyword evidence="4" id="KW-1185">Reference proteome</keyword>
<keyword evidence="2" id="KW-1133">Transmembrane helix</keyword>
<feature type="transmembrane region" description="Helical" evidence="2">
    <location>
        <begin position="37"/>
        <end position="57"/>
    </location>
</feature>
<reference evidence="3 4" key="1">
    <citation type="submission" date="2019-08" db="EMBL/GenBank/DDBJ databases">
        <title>Agrococcus lahaulensis sp. nov., isolated from a cold desert of the Indian Himalayas.</title>
        <authorList>
            <person name="Qu J.H."/>
        </authorList>
    </citation>
    <scope>NUCLEOTIDE SEQUENCE [LARGE SCALE GENOMIC DNA]</scope>
    <source>
        <strain evidence="3 4">NS18</strain>
    </source>
</reference>
<evidence type="ECO:0000313" key="4">
    <source>
        <dbReference type="Proteomes" id="UP000323221"/>
    </source>
</evidence>
<proteinExistence type="predicted"/>
<name>A0A5M8QAW0_9MICO</name>
<feature type="region of interest" description="Disordered" evidence="1">
    <location>
        <begin position="64"/>
        <end position="109"/>
    </location>
</feature>
<dbReference type="Proteomes" id="UP000323221">
    <property type="component" value="Unassembled WGS sequence"/>
</dbReference>
<dbReference type="AlphaFoldDB" id="A0A5M8QAW0"/>
<keyword evidence="2" id="KW-0812">Transmembrane</keyword>
<gene>
    <name evidence="3" type="ORF">FQ330_09960</name>
</gene>
<accession>A0A5M8QAW0</accession>
<sequence length="236" mass="22975">MSDDELRRRLQEIPAPRARLDAAAAIDGAKRRRRPKVAALTAAATGAGVLIVAPFVAPGLKPLSPSSDSSVLSEGDDGGAAPEAAQPSAETEGAPVEGGDGGAGAEESTPIGLCGLTRAGDIGLVLRLLEDPADASVVPPGRVEARGAGLTAAIATFVDVDALVVDGGVARATAGTTEQDARLAGGASGVLGVTTGVLAADACGPGTPSGPSPVALVALDGSAPVAVVGEPWEDVR</sequence>
<protein>
    <submittedName>
        <fullName evidence="3">Uncharacterized protein</fullName>
    </submittedName>
</protein>
<comment type="caution">
    <text evidence="3">The sequence shown here is derived from an EMBL/GenBank/DDBJ whole genome shotgun (WGS) entry which is preliminary data.</text>
</comment>
<feature type="compositionally biased region" description="Low complexity" evidence="1">
    <location>
        <begin position="64"/>
        <end position="85"/>
    </location>
</feature>
<keyword evidence="2" id="KW-0472">Membrane</keyword>